<evidence type="ECO:0000313" key="6">
    <source>
        <dbReference type="EMBL" id="SKA17234.1"/>
    </source>
</evidence>
<feature type="active site" description="Proton acceptor" evidence="3">
    <location>
        <position position="186"/>
    </location>
</feature>
<comment type="similarity">
    <text evidence="2 5">Belongs to the DegT/DnrJ/EryC1 family.</text>
</comment>
<reference evidence="6 7" key="1">
    <citation type="submission" date="2017-02" db="EMBL/GenBank/DDBJ databases">
        <authorList>
            <person name="Peterson S.W."/>
        </authorList>
    </citation>
    <scope>NUCLEOTIDE SEQUENCE [LARGE SCALE GENOMIC DNA]</scope>
    <source>
        <strain evidence="6 7">DSM 22335</strain>
    </source>
</reference>
<keyword evidence="1 4" id="KW-0663">Pyridoxal phosphate</keyword>
<dbReference type="RefSeq" id="WP_078832687.1">
    <property type="nucleotide sequence ID" value="NZ_FUWH01000013.1"/>
</dbReference>
<feature type="modified residue" description="N6-(pyridoxal phosphate)lysine" evidence="4">
    <location>
        <position position="186"/>
    </location>
</feature>
<dbReference type="PIRSF" id="PIRSF000390">
    <property type="entry name" value="PLP_StrS"/>
    <property type="match status" value="1"/>
</dbReference>
<evidence type="ECO:0000256" key="4">
    <source>
        <dbReference type="PIRSR" id="PIRSR000390-2"/>
    </source>
</evidence>
<evidence type="ECO:0000256" key="5">
    <source>
        <dbReference type="RuleBase" id="RU004508"/>
    </source>
</evidence>
<dbReference type="Pfam" id="PF01041">
    <property type="entry name" value="DegT_DnrJ_EryC1"/>
    <property type="match status" value="1"/>
</dbReference>
<dbReference type="OrthoDB" id="9804264at2"/>
<evidence type="ECO:0000256" key="3">
    <source>
        <dbReference type="PIRSR" id="PIRSR000390-1"/>
    </source>
</evidence>
<dbReference type="InterPro" id="IPR000653">
    <property type="entry name" value="DegT/StrS_aminotransferase"/>
</dbReference>
<dbReference type="AlphaFoldDB" id="A0A1T4RMM2"/>
<dbReference type="GO" id="GO:0030170">
    <property type="term" value="F:pyridoxal phosphate binding"/>
    <property type="evidence" value="ECO:0007669"/>
    <property type="project" value="TreeGrafter"/>
</dbReference>
<proteinExistence type="inferred from homology"/>
<dbReference type="PANTHER" id="PTHR30244">
    <property type="entry name" value="TRANSAMINASE"/>
    <property type="match status" value="1"/>
</dbReference>
<dbReference type="Proteomes" id="UP000190888">
    <property type="component" value="Unassembled WGS sequence"/>
</dbReference>
<dbReference type="InterPro" id="IPR015421">
    <property type="entry name" value="PyrdxlP-dep_Trfase_major"/>
</dbReference>
<dbReference type="SUPFAM" id="SSF53383">
    <property type="entry name" value="PLP-dependent transferases"/>
    <property type="match status" value="1"/>
</dbReference>
<evidence type="ECO:0000313" key="7">
    <source>
        <dbReference type="Proteomes" id="UP000190888"/>
    </source>
</evidence>
<dbReference type="InterPro" id="IPR015424">
    <property type="entry name" value="PyrdxlP-dep_Trfase"/>
</dbReference>
<keyword evidence="7" id="KW-1185">Reference proteome</keyword>
<dbReference type="GO" id="GO:0008483">
    <property type="term" value="F:transaminase activity"/>
    <property type="evidence" value="ECO:0007669"/>
    <property type="project" value="TreeGrafter"/>
</dbReference>
<name>A0A1T4RMM2_9BACT</name>
<protein>
    <submittedName>
        <fullName evidence="6">dTDP-4-amino-4,6-dideoxygalactose transaminase</fullName>
    </submittedName>
</protein>
<dbReference type="InterPro" id="IPR015422">
    <property type="entry name" value="PyrdxlP-dep_Trfase_small"/>
</dbReference>
<dbReference type="EMBL" id="FUWH01000013">
    <property type="protein sequence ID" value="SKA17234.1"/>
    <property type="molecule type" value="Genomic_DNA"/>
</dbReference>
<dbReference type="GO" id="GO:0000271">
    <property type="term" value="P:polysaccharide biosynthetic process"/>
    <property type="evidence" value="ECO:0007669"/>
    <property type="project" value="TreeGrafter"/>
</dbReference>
<dbReference type="PANTHER" id="PTHR30244:SF36">
    <property type="entry name" value="3-OXO-GLUCOSE-6-PHOSPHATE:GLUTAMATE AMINOTRANSFERASE"/>
    <property type="match status" value="1"/>
</dbReference>
<evidence type="ECO:0000256" key="2">
    <source>
        <dbReference type="ARBA" id="ARBA00037999"/>
    </source>
</evidence>
<evidence type="ECO:0000256" key="1">
    <source>
        <dbReference type="ARBA" id="ARBA00022898"/>
    </source>
</evidence>
<dbReference type="STRING" id="413434.SAMN04488132_11373"/>
<sequence>MRIPYENIALVNAPYRKALTEKFDALLERGWFILGDEVTGFEQAFAHYTGNVYCTGVGNGLDALIFSLLALKLPAGSEVIVPSNTYIATILAVIHAGLVPVLAEPDPSTYNLTAEGIENVRTSKTRAVLLAHLYGKCCSMTAIMALAERYGLAVIEDCAQSHGAMYKGQPAGSFGTAAAFSFYPTKNLGALGDGGAVVTNDPALDQHVRLLRNYGSGKKYHNQIPGWNSRLDEIQAAFLQIKLQSLNEMNRHKQELAAIYRAGLNSSFILPVEEPDHSDVYHIFAIRHPDRDKLRAYLAENGIGTEVHYPVPPHRQQALAAYFTGQEFPVSEEIHRTVLSLPCSAAHTQEQVREVAELMNRFGK</sequence>
<organism evidence="6 7">
    <name type="scientific">Sediminibacterium ginsengisoli</name>
    <dbReference type="NCBI Taxonomy" id="413434"/>
    <lineage>
        <taxon>Bacteria</taxon>
        <taxon>Pseudomonadati</taxon>
        <taxon>Bacteroidota</taxon>
        <taxon>Chitinophagia</taxon>
        <taxon>Chitinophagales</taxon>
        <taxon>Chitinophagaceae</taxon>
        <taxon>Sediminibacterium</taxon>
    </lineage>
</organism>
<dbReference type="Gene3D" id="3.90.1150.10">
    <property type="entry name" value="Aspartate Aminotransferase, domain 1"/>
    <property type="match status" value="1"/>
</dbReference>
<accession>A0A1T4RMM2</accession>
<dbReference type="CDD" id="cd00616">
    <property type="entry name" value="AHBA_syn"/>
    <property type="match status" value="1"/>
</dbReference>
<gene>
    <name evidence="6" type="ORF">SAMN04488132_11373</name>
</gene>
<dbReference type="Gene3D" id="3.40.640.10">
    <property type="entry name" value="Type I PLP-dependent aspartate aminotransferase-like (Major domain)"/>
    <property type="match status" value="1"/>
</dbReference>